<dbReference type="AlphaFoldDB" id="A0A699H4H1"/>
<comment type="caution">
    <text evidence="2">The sequence shown here is derived from an EMBL/GenBank/DDBJ whole genome shotgun (WGS) entry which is preliminary data.</text>
</comment>
<dbReference type="InterPro" id="IPR027417">
    <property type="entry name" value="P-loop_NTPase"/>
</dbReference>
<gene>
    <name evidence="2" type="ORF">Tci_320245</name>
</gene>
<dbReference type="GO" id="GO:0016301">
    <property type="term" value="F:kinase activity"/>
    <property type="evidence" value="ECO:0007669"/>
    <property type="project" value="InterPro"/>
</dbReference>
<dbReference type="CDD" id="cd09272">
    <property type="entry name" value="RNase_HI_RT_Ty1"/>
    <property type="match status" value="1"/>
</dbReference>
<feature type="domain" description="Phosphoribulokinase/uridine kinase" evidence="1">
    <location>
        <begin position="23"/>
        <end position="54"/>
    </location>
</feature>
<name>A0A699H4H1_TANCI</name>
<dbReference type="PANTHER" id="PTHR11439">
    <property type="entry name" value="GAG-POL-RELATED RETROTRANSPOSON"/>
    <property type="match status" value="1"/>
</dbReference>
<dbReference type="PANTHER" id="PTHR11439:SF524">
    <property type="entry name" value="RNA-DIRECTED DNA POLYMERASE, PROTEIN KINASE RLK-PELLE-DLSV FAMILY"/>
    <property type="match status" value="1"/>
</dbReference>
<organism evidence="2">
    <name type="scientific">Tanacetum cinerariifolium</name>
    <name type="common">Dalmatian daisy</name>
    <name type="synonym">Chrysanthemum cinerariifolium</name>
    <dbReference type="NCBI Taxonomy" id="118510"/>
    <lineage>
        <taxon>Eukaryota</taxon>
        <taxon>Viridiplantae</taxon>
        <taxon>Streptophyta</taxon>
        <taxon>Embryophyta</taxon>
        <taxon>Tracheophyta</taxon>
        <taxon>Spermatophyta</taxon>
        <taxon>Magnoliopsida</taxon>
        <taxon>eudicotyledons</taxon>
        <taxon>Gunneridae</taxon>
        <taxon>Pentapetalae</taxon>
        <taxon>asterids</taxon>
        <taxon>campanulids</taxon>
        <taxon>Asterales</taxon>
        <taxon>Asteraceae</taxon>
        <taxon>Asteroideae</taxon>
        <taxon>Anthemideae</taxon>
        <taxon>Anthemidinae</taxon>
        <taxon>Tanacetum</taxon>
    </lineage>
</organism>
<protein>
    <submittedName>
        <fullName evidence="2">Ribonuclease H-like domain-containing protein</fullName>
    </submittedName>
</protein>
<proteinExistence type="predicted"/>
<evidence type="ECO:0000259" key="1">
    <source>
        <dbReference type="Pfam" id="PF00485"/>
    </source>
</evidence>
<accession>A0A699H4H1</accession>
<dbReference type="EMBL" id="BKCJ010110936">
    <property type="protein sequence ID" value="GEX48270.1"/>
    <property type="molecule type" value="Genomic_DNA"/>
</dbReference>
<reference evidence="2" key="1">
    <citation type="journal article" date="2019" name="Sci. Rep.">
        <title>Draft genome of Tanacetum cinerariifolium, the natural source of mosquito coil.</title>
        <authorList>
            <person name="Yamashiro T."/>
            <person name="Shiraishi A."/>
            <person name="Satake H."/>
            <person name="Nakayama K."/>
        </authorList>
    </citation>
    <scope>NUCLEOTIDE SEQUENCE</scope>
</reference>
<evidence type="ECO:0000313" key="2">
    <source>
        <dbReference type="EMBL" id="GEX48270.1"/>
    </source>
</evidence>
<dbReference type="Gene3D" id="3.40.50.300">
    <property type="entry name" value="P-loop containing nucleotide triphosphate hydrolases"/>
    <property type="match status" value="1"/>
</dbReference>
<sequence length="257" mass="29453">MWQKNLVQAAVPAAFIRSKLILLYDERVRDLLDFSIYLDISNEVKFAWKIQRIIATLHQEFSMTDLGSLNYFQGILVTRDSSGMFLSQRKYATEILEWANMVGCNSTRTPVDTESKLGDDGDTVFDPTLYLSLAGSLQYFTFTQPDISYAVQQAEYHDVFNDVDETCWLRNLLRELHTPLSSTTLVYCDNVSVVYLSFNPVHFVRDLVTSGQIRVFHVPSRYRYADIFTKGLSSSLFEKFRTSLSIQCPPAPTAREC</sequence>
<dbReference type="GO" id="GO:0005524">
    <property type="term" value="F:ATP binding"/>
    <property type="evidence" value="ECO:0007669"/>
    <property type="project" value="InterPro"/>
</dbReference>
<dbReference type="InterPro" id="IPR006083">
    <property type="entry name" value="PRK/URK"/>
</dbReference>
<dbReference type="Pfam" id="PF00485">
    <property type="entry name" value="PRK"/>
    <property type="match status" value="1"/>
</dbReference>